<dbReference type="EMBL" id="CATQJL010000305">
    <property type="protein sequence ID" value="CAJ0603722.1"/>
    <property type="molecule type" value="Genomic_DNA"/>
</dbReference>
<reference evidence="2" key="1">
    <citation type="submission" date="2023-07" db="EMBL/GenBank/DDBJ databases">
        <authorList>
            <consortium name="CYATHOMIX"/>
        </authorList>
    </citation>
    <scope>NUCLEOTIDE SEQUENCE</scope>
    <source>
        <strain evidence="2">N/A</strain>
    </source>
</reference>
<comment type="caution">
    <text evidence="2">The sequence shown here is derived from an EMBL/GenBank/DDBJ whole genome shotgun (WGS) entry which is preliminary data.</text>
</comment>
<evidence type="ECO:0000313" key="3">
    <source>
        <dbReference type="Proteomes" id="UP001176961"/>
    </source>
</evidence>
<feature type="region of interest" description="Disordered" evidence="1">
    <location>
        <begin position="86"/>
        <end position="106"/>
    </location>
</feature>
<gene>
    <name evidence="2" type="ORF">CYNAS_LOCUS15705</name>
</gene>
<accession>A0AA36H4B6</accession>
<dbReference type="AlphaFoldDB" id="A0AA36H4B6"/>
<proteinExistence type="predicted"/>
<dbReference type="Proteomes" id="UP001176961">
    <property type="component" value="Unassembled WGS sequence"/>
</dbReference>
<organism evidence="2 3">
    <name type="scientific">Cylicocyclus nassatus</name>
    <name type="common">Nematode worm</name>
    <dbReference type="NCBI Taxonomy" id="53992"/>
    <lineage>
        <taxon>Eukaryota</taxon>
        <taxon>Metazoa</taxon>
        <taxon>Ecdysozoa</taxon>
        <taxon>Nematoda</taxon>
        <taxon>Chromadorea</taxon>
        <taxon>Rhabditida</taxon>
        <taxon>Rhabditina</taxon>
        <taxon>Rhabditomorpha</taxon>
        <taxon>Strongyloidea</taxon>
        <taxon>Strongylidae</taxon>
        <taxon>Cylicocyclus</taxon>
    </lineage>
</organism>
<evidence type="ECO:0000256" key="1">
    <source>
        <dbReference type="SAM" id="MobiDB-lite"/>
    </source>
</evidence>
<name>A0AA36H4B6_CYLNA</name>
<evidence type="ECO:0000313" key="2">
    <source>
        <dbReference type="EMBL" id="CAJ0603722.1"/>
    </source>
</evidence>
<keyword evidence="3" id="KW-1185">Reference proteome</keyword>
<sequence>MSCRQFSNNAEVQFIELTVTTDCYNDEESLKSLKLNNYGILIVNTKSSLMGHEHNFHTTTFVDFNNQKWPKSKEYQAFFTVGSGAGHDTVPTSPAPPPSESTQSPLNDALDIYFSIPSAEEVQDSSAYISPLDERHTRLENRVAKLLEIVQDIAHRQKQFGEQQKADDRIAKS</sequence>
<protein>
    <submittedName>
        <fullName evidence="2">Uncharacterized protein</fullName>
    </submittedName>
</protein>